<comment type="caution">
    <text evidence="12">The sequence shown here is derived from an EMBL/GenBank/DDBJ whole genome shotgun (WGS) entry which is preliminary data.</text>
</comment>
<dbReference type="InterPro" id="IPR036179">
    <property type="entry name" value="Ig-like_dom_sf"/>
</dbReference>
<evidence type="ECO:0000256" key="10">
    <source>
        <dbReference type="SAM" id="Phobius"/>
    </source>
</evidence>
<accession>A0A7L0GMA2</accession>
<evidence type="ECO:0000256" key="7">
    <source>
        <dbReference type="ARBA" id="ARBA00023180"/>
    </source>
</evidence>
<organism evidence="12 13">
    <name type="scientific">Herpetotheres cachinnans</name>
    <name type="common">Laughing falcon</name>
    <name type="synonym">Falco cachinnans</name>
    <dbReference type="NCBI Taxonomy" id="56343"/>
    <lineage>
        <taxon>Eukaryota</taxon>
        <taxon>Metazoa</taxon>
        <taxon>Chordata</taxon>
        <taxon>Craniata</taxon>
        <taxon>Vertebrata</taxon>
        <taxon>Euteleostomi</taxon>
        <taxon>Archelosauria</taxon>
        <taxon>Archosauria</taxon>
        <taxon>Dinosauria</taxon>
        <taxon>Saurischia</taxon>
        <taxon>Theropoda</taxon>
        <taxon>Coelurosauria</taxon>
        <taxon>Aves</taxon>
        <taxon>Neognathae</taxon>
        <taxon>Neoaves</taxon>
        <taxon>Telluraves</taxon>
        <taxon>Australaves</taxon>
        <taxon>Falconiformes</taxon>
        <taxon>Falconidae</taxon>
        <taxon>Herpetotheres</taxon>
    </lineage>
</organism>
<dbReference type="InterPro" id="IPR013783">
    <property type="entry name" value="Ig-like_fold"/>
</dbReference>
<keyword evidence="13" id="KW-1185">Reference proteome</keyword>
<reference evidence="12 13" key="1">
    <citation type="submission" date="2019-09" db="EMBL/GenBank/DDBJ databases">
        <title>Bird 10,000 Genomes (B10K) Project - Family phase.</title>
        <authorList>
            <person name="Zhang G."/>
        </authorList>
    </citation>
    <scope>NUCLEOTIDE SEQUENCE [LARGE SCALE GENOMIC DNA]</scope>
    <source>
        <strain evidence="12">B10K-DU-005-78</strain>
        <tissue evidence="12">Mixed tissue sample</tissue>
    </source>
</reference>
<feature type="non-terminal residue" evidence="12">
    <location>
        <position position="1"/>
    </location>
</feature>
<name>A0A7L0GMA2_HERCA</name>
<evidence type="ECO:0000256" key="9">
    <source>
        <dbReference type="SAM" id="MobiDB-lite"/>
    </source>
</evidence>
<evidence type="ECO:0000256" key="8">
    <source>
        <dbReference type="ARBA" id="ARBA00023319"/>
    </source>
</evidence>
<protein>
    <submittedName>
        <fullName evidence="12">JAML protein</fullName>
    </submittedName>
</protein>
<evidence type="ECO:0000256" key="6">
    <source>
        <dbReference type="ARBA" id="ARBA00023157"/>
    </source>
</evidence>
<feature type="compositionally biased region" description="Polar residues" evidence="9">
    <location>
        <begin position="119"/>
        <end position="131"/>
    </location>
</feature>
<evidence type="ECO:0000256" key="5">
    <source>
        <dbReference type="ARBA" id="ARBA00023136"/>
    </source>
</evidence>
<comment type="subcellular location">
    <subcellularLocation>
        <location evidence="1">Membrane</location>
        <topology evidence="1">Single-pass type I membrane protein</topology>
    </subcellularLocation>
</comment>
<dbReference type="Gene3D" id="2.60.40.10">
    <property type="entry name" value="Immunoglobulins"/>
    <property type="match status" value="1"/>
</dbReference>
<feature type="transmembrane region" description="Helical" evidence="10">
    <location>
        <begin position="90"/>
        <end position="113"/>
    </location>
</feature>
<feature type="region of interest" description="Disordered" evidence="9">
    <location>
        <begin position="189"/>
        <end position="220"/>
    </location>
</feature>
<dbReference type="Pfam" id="PF07686">
    <property type="entry name" value="V-set"/>
    <property type="match status" value="1"/>
</dbReference>
<feature type="non-terminal residue" evidence="12">
    <location>
        <position position="220"/>
    </location>
</feature>
<dbReference type="PANTHER" id="PTHR13869">
    <property type="entry name" value="MYELIN P0 RELATED"/>
    <property type="match status" value="1"/>
</dbReference>
<dbReference type="EMBL" id="VXAJ01000216">
    <property type="protein sequence ID" value="NXK07933.1"/>
    <property type="molecule type" value="Genomic_DNA"/>
</dbReference>
<evidence type="ECO:0000256" key="3">
    <source>
        <dbReference type="ARBA" id="ARBA00022729"/>
    </source>
</evidence>
<evidence type="ECO:0000313" key="12">
    <source>
        <dbReference type="EMBL" id="NXK07933.1"/>
    </source>
</evidence>
<keyword evidence="5 10" id="KW-0472">Membrane</keyword>
<dbReference type="AlphaFoldDB" id="A0A7L0GMA2"/>
<evidence type="ECO:0000259" key="11">
    <source>
        <dbReference type="Pfam" id="PF07686"/>
    </source>
</evidence>
<dbReference type="Proteomes" id="UP000555649">
    <property type="component" value="Unassembled WGS sequence"/>
</dbReference>
<keyword evidence="6" id="KW-1015">Disulfide bond</keyword>
<sequence length="220" mass="23942">MVLFYYSNSSIPVGHYRDRAQWQGDMSRWDGSIQLQDVQVNDSGTYVCEIRLLQCSSIFKNHTVLYVSPTGQRGRGAAGTQDAVATGNTALWPVTVGCGSVAVVLAFLAGLSLRKRSAANTSLERTGSGSKSKTEEALYSSIPGAEVPKAEQNAGKKRRAEDTYITMHPSLFRENGVYVELGKRVIPAEWMGEGRQDDGRSEEPCSRPEAALPWPPGGEK</sequence>
<proteinExistence type="predicted"/>
<dbReference type="InterPro" id="IPR013106">
    <property type="entry name" value="Ig_V-set"/>
</dbReference>
<dbReference type="PRINTS" id="PR00213">
    <property type="entry name" value="MYELINP0"/>
</dbReference>
<evidence type="ECO:0000256" key="1">
    <source>
        <dbReference type="ARBA" id="ARBA00004479"/>
    </source>
</evidence>
<feature type="region of interest" description="Disordered" evidence="9">
    <location>
        <begin position="119"/>
        <end position="161"/>
    </location>
</feature>
<gene>
    <name evidence="12" type="primary">Jaml</name>
    <name evidence="12" type="ORF">HERCAC_R09190</name>
</gene>
<dbReference type="GO" id="GO:0005886">
    <property type="term" value="C:plasma membrane"/>
    <property type="evidence" value="ECO:0007669"/>
    <property type="project" value="TreeGrafter"/>
</dbReference>
<keyword evidence="3" id="KW-0732">Signal</keyword>
<dbReference type="GO" id="GO:0098609">
    <property type="term" value="P:cell-cell adhesion"/>
    <property type="evidence" value="ECO:0007669"/>
    <property type="project" value="TreeGrafter"/>
</dbReference>
<dbReference type="InterPro" id="IPR000920">
    <property type="entry name" value="Myelin_P0-rel"/>
</dbReference>
<feature type="compositionally biased region" description="Basic and acidic residues" evidence="9">
    <location>
        <begin position="192"/>
        <end position="206"/>
    </location>
</feature>
<evidence type="ECO:0000256" key="2">
    <source>
        <dbReference type="ARBA" id="ARBA00022692"/>
    </source>
</evidence>
<keyword evidence="4 10" id="KW-1133">Transmembrane helix</keyword>
<keyword evidence="7" id="KW-0325">Glycoprotein</keyword>
<keyword evidence="8" id="KW-0393">Immunoglobulin domain</keyword>
<dbReference type="PANTHER" id="PTHR13869:SF22">
    <property type="entry name" value="JUNCTIONAL ADHESION MOLECULE-LIKE"/>
    <property type="match status" value="1"/>
</dbReference>
<evidence type="ECO:0000256" key="4">
    <source>
        <dbReference type="ARBA" id="ARBA00022989"/>
    </source>
</evidence>
<evidence type="ECO:0000313" key="13">
    <source>
        <dbReference type="Proteomes" id="UP000555649"/>
    </source>
</evidence>
<dbReference type="SUPFAM" id="SSF48726">
    <property type="entry name" value="Immunoglobulin"/>
    <property type="match status" value="1"/>
</dbReference>
<feature type="domain" description="Immunoglobulin V-set" evidence="11">
    <location>
        <begin position="3"/>
        <end position="67"/>
    </location>
</feature>
<keyword evidence="2 10" id="KW-0812">Transmembrane</keyword>